<organism evidence="2 3">
    <name type="scientific">Paraglomus occultum</name>
    <dbReference type="NCBI Taxonomy" id="144539"/>
    <lineage>
        <taxon>Eukaryota</taxon>
        <taxon>Fungi</taxon>
        <taxon>Fungi incertae sedis</taxon>
        <taxon>Mucoromycota</taxon>
        <taxon>Glomeromycotina</taxon>
        <taxon>Glomeromycetes</taxon>
        <taxon>Paraglomerales</taxon>
        <taxon>Paraglomeraceae</taxon>
        <taxon>Paraglomus</taxon>
    </lineage>
</organism>
<sequence>MSLLPSYSQYDPLQQSHTSNTNLSCQFVTPPQPVLTVPPPIDPPAYSPPDIIIHDARNQKQEEENDGEYTKSKSYKQFFFCLMAFVNGVTFVISCIIINKFLTEFIVFPAASLKIFLIGFLLDFLHRIWEILLITWRYGNVTLISGLVMFF</sequence>
<reference evidence="2" key="1">
    <citation type="submission" date="2021-06" db="EMBL/GenBank/DDBJ databases">
        <authorList>
            <person name="Kallberg Y."/>
            <person name="Tangrot J."/>
            <person name="Rosling A."/>
        </authorList>
    </citation>
    <scope>NUCLEOTIDE SEQUENCE</scope>
    <source>
        <strain evidence="2">IA702</strain>
    </source>
</reference>
<keyword evidence="3" id="KW-1185">Reference proteome</keyword>
<proteinExistence type="predicted"/>
<accession>A0A9N9GZ76</accession>
<evidence type="ECO:0000313" key="2">
    <source>
        <dbReference type="EMBL" id="CAG8645714.1"/>
    </source>
</evidence>
<name>A0A9N9GZ76_9GLOM</name>
<comment type="caution">
    <text evidence="2">The sequence shown here is derived from an EMBL/GenBank/DDBJ whole genome shotgun (WGS) entry which is preliminary data.</text>
</comment>
<keyword evidence="1" id="KW-0812">Transmembrane</keyword>
<keyword evidence="1" id="KW-0472">Membrane</keyword>
<dbReference type="AlphaFoldDB" id="A0A9N9GZ76"/>
<feature type="non-terminal residue" evidence="2">
    <location>
        <position position="151"/>
    </location>
</feature>
<keyword evidence="1" id="KW-1133">Transmembrane helix</keyword>
<dbReference type="OrthoDB" id="10563049at2759"/>
<feature type="transmembrane region" description="Helical" evidence="1">
    <location>
        <begin position="105"/>
        <end position="124"/>
    </location>
</feature>
<feature type="transmembrane region" description="Helical" evidence="1">
    <location>
        <begin position="78"/>
        <end position="99"/>
    </location>
</feature>
<feature type="transmembrane region" description="Helical" evidence="1">
    <location>
        <begin position="131"/>
        <end position="150"/>
    </location>
</feature>
<evidence type="ECO:0000256" key="1">
    <source>
        <dbReference type="SAM" id="Phobius"/>
    </source>
</evidence>
<dbReference type="EMBL" id="CAJVPJ010003872">
    <property type="protein sequence ID" value="CAG8645714.1"/>
    <property type="molecule type" value="Genomic_DNA"/>
</dbReference>
<protein>
    <submittedName>
        <fullName evidence="2">2306_t:CDS:1</fullName>
    </submittedName>
</protein>
<dbReference type="Proteomes" id="UP000789572">
    <property type="component" value="Unassembled WGS sequence"/>
</dbReference>
<gene>
    <name evidence="2" type="ORF">POCULU_LOCUS9670</name>
</gene>
<evidence type="ECO:0000313" key="3">
    <source>
        <dbReference type="Proteomes" id="UP000789572"/>
    </source>
</evidence>